<reference evidence="1 2" key="1">
    <citation type="journal article" date="2017" name="Genome Biol. Evol.">
        <title>Phytophthora megakarya and P. palmivora, closely related causal agents of cacao black pod rot, underwent increases in genome sizes and gene numbers by different mechanisms.</title>
        <authorList>
            <person name="Ali S.S."/>
            <person name="Shao J."/>
            <person name="Lary D.J."/>
            <person name="Kronmiller B."/>
            <person name="Shen D."/>
            <person name="Strem M.D."/>
            <person name="Amoako-Attah I."/>
            <person name="Akrofi A.Y."/>
            <person name="Begoude B.A."/>
            <person name="Ten Hoopen G.M."/>
            <person name="Coulibaly K."/>
            <person name="Kebe B.I."/>
            <person name="Melnick R.L."/>
            <person name="Guiltinan M.J."/>
            <person name="Tyler B.M."/>
            <person name="Meinhardt L.W."/>
            <person name="Bailey B.A."/>
        </authorList>
    </citation>
    <scope>NUCLEOTIDE SEQUENCE [LARGE SCALE GENOMIC DNA]</scope>
    <source>
        <strain evidence="2">sbr112.9</strain>
    </source>
</reference>
<dbReference type="Proteomes" id="UP000237271">
    <property type="component" value="Unassembled WGS sequence"/>
</dbReference>
<name>A0A2P4YVL8_9STRA</name>
<dbReference type="OrthoDB" id="10587327at2759"/>
<dbReference type="AlphaFoldDB" id="A0A2P4YVL8"/>
<keyword evidence="2" id="KW-1185">Reference proteome</keyword>
<gene>
    <name evidence="1" type="ORF">PHPALM_122</name>
</gene>
<sequence>MKLNPFQCDINTAYLNAKLKIVHFIKKTAGFPLKKGYDTRRITSLQTSTQNMASKTKTDCTTIEESR</sequence>
<dbReference type="EMBL" id="NCKW01000009">
    <property type="protein sequence ID" value="POM81851.1"/>
    <property type="molecule type" value="Genomic_DNA"/>
</dbReference>
<organism evidence="1 2">
    <name type="scientific">Phytophthora palmivora</name>
    <dbReference type="NCBI Taxonomy" id="4796"/>
    <lineage>
        <taxon>Eukaryota</taxon>
        <taxon>Sar</taxon>
        <taxon>Stramenopiles</taxon>
        <taxon>Oomycota</taxon>
        <taxon>Peronosporomycetes</taxon>
        <taxon>Peronosporales</taxon>
        <taxon>Peronosporaceae</taxon>
        <taxon>Phytophthora</taxon>
    </lineage>
</organism>
<evidence type="ECO:0000313" key="2">
    <source>
        <dbReference type="Proteomes" id="UP000237271"/>
    </source>
</evidence>
<comment type="caution">
    <text evidence="1">The sequence shown here is derived from an EMBL/GenBank/DDBJ whole genome shotgun (WGS) entry which is preliminary data.</text>
</comment>
<accession>A0A2P4YVL8</accession>
<protein>
    <submittedName>
        <fullName evidence="1">Copiatype Polyprotein</fullName>
    </submittedName>
</protein>
<evidence type="ECO:0000313" key="1">
    <source>
        <dbReference type="EMBL" id="POM81851.1"/>
    </source>
</evidence>
<proteinExistence type="predicted"/>